<feature type="signal peptide" evidence="1">
    <location>
        <begin position="1"/>
        <end position="35"/>
    </location>
</feature>
<evidence type="ECO:0000313" key="3">
    <source>
        <dbReference type="Proteomes" id="UP000320042"/>
    </source>
</evidence>
<dbReference type="EMBL" id="VOEJ01000004">
    <property type="protein sequence ID" value="TWR29271.1"/>
    <property type="molecule type" value="Genomic_DNA"/>
</dbReference>
<dbReference type="OrthoDB" id="663842at2"/>
<protein>
    <submittedName>
        <fullName evidence="2">Uncharacterized protein</fullName>
    </submittedName>
</protein>
<evidence type="ECO:0000313" key="2">
    <source>
        <dbReference type="EMBL" id="TWR29271.1"/>
    </source>
</evidence>
<organism evidence="2 3">
    <name type="scientific">Mucilaginibacter pallidiroseus</name>
    <dbReference type="NCBI Taxonomy" id="2599295"/>
    <lineage>
        <taxon>Bacteria</taxon>
        <taxon>Pseudomonadati</taxon>
        <taxon>Bacteroidota</taxon>
        <taxon>Sphingobacteriia</taxon>
        <taxon>Sphingobacteriales</taxon>
        <taxon>Sphingobacteriaceae</taxon>
        <taxon>Mucilaginibacter</taxon>
    </lineage>
</organism>
<name>A0A563UD09_9SPHI</name>
<sequence length="199" mass="22710">MLFKLPFRLLYNFPFRLGAMFFCLMLAFAANHAYAYTADDDLADPKPHIIRKLLLTAIESKKTTDSLYTSLAAVKSPSALTSGYMATLEALKAKHAWNPYYKVKYLNDCEKTFKAATHRDPHNIEIRFMRFSIEHNVPGFLGYNKNLEADKAEIIKQLGHKHYAQADEALVKTIINFLLESKRCTTAETHSLKQYLAAL</sequence>
<keyword evidence="1" id="KW-0732">Signal</keyword>
<dbReference type="Proteomes" id="UP000320042">
    <property type="component" value="Unassembled WGS sequence"/>
</dbReference>
<dbReference type="AlphaFoldDB" id="A0A563UD09"/>
<keyword evidence="3" id="KW-1185">Reference proteome</keyword>
<feature type="chain" id="PRO_5022057223" evidence="1">
    <location>
        <begin position="36"/>
        <end position="199"/>
    </location>
</feature>
<dbReference type="RefSeq" id="WP_146381758.1">
    <property type="nucleotide sequence ID" value="NZ_VOEJ01000004.1"/>
</dbReference>
<proteinExistence type="predicted"/>
<reference evidence="2 3" key="1">
    <citation type="submission" date="2019-07" db="EMBL/GenBank/DDBJ databases">
        <authorList>
            <person name="Kim J."/>
        </authorList>
    </citation>
    <scope>NUCLEOTIDE SEQUENCE [LARGE SCALE GENOMIC DNA]</scope>
    <source>
        <strain evidence="3">dk17</strain>
    </source>
</reference>
<gene>
    <name evidence="2" type="ORF">FPZ43_09910</name>
</gene>
<comment type="caution">
    <text evidence="2">The sequence shown here is derived from an EMBL/GenBank/DDBJ whole genome shotgun (WGS) entry which is preliminary data.</text>
</comment>
<evidence type="ECO:0000256" key="1">
    <source>
        <dbReference type="SAM" id="SignalP"/>
    </source>
</evidence>
<accession>A0A563UD09</accession>